<reference evidence="7 8" key="1">
    <citation type="submission" date="2022-05" db="EMBL/GenBank/DDBJ databases">
        <authorList>
            <consortium name="Genoscope - CEA"/>
            <person name="William W."/>
        </authorList>
    </citation>
    <scope>NUCLEOTIDE SEQUENCE [LARGE SCALE GENOMIC DNA]</scope>
</reference>
<sequence length="535" mass="61721">QDGCVLTPSARFLRSDRKIEDSKQHGTTVRNLKRSFNCPRSDKGQRDLLSQANRNRFNIASKVRLSWLIKNNCNAMIIIFSVVASALLASIIFLVITLVRKYHALADLRKLPGPRPNIFLGNAWQLPSNPEGMFNQVLQWADEHWKEGVFCLWLGPFYPYVLTFKPEFAEILLDSSKHLTKSNDYSYMIPWLGTGHEGSKWRTRRKLITPTFHFRILNDFLQVFEEQAAILVTRLEKHVGKGVFNLMPFISLCTLDIICITSMDSSPNAQENNDSPYVNAVLRMSKLVHKRQRSPWLWNDVIYSFTPSGREHDKYLRILHDFTNKVIDERIADRAAKNNISQKEEKDGETSKEEEVFERKKRLAFLDLLLEAYDKGEISREGVREEVDTFMFEGHDTTAAGILFALYLLGRHPEIQQKVQEEVDLFFDRRPETLSVDDLKDLRYLECVIKEAQRIFPSVPHFARKTTEDCQLGEYFAPKGTTVGVSPMALHRNPEIWPAPLQFNPDRFLPESSQGRHPFAFLPFSAGPRNCIGRT</sequence>
<dbReference type="PRINTS" id="PR00385">
    <property type="entry name" value="P450"/>
</dbReference>
<keyword evidence="5" id="KW-0560">Oxidoreductase</keyword>
<keyword evidence="4 6" id="KW-0472">Membrane</keyword>
<proteinExistence type="inferred from homology"/>
<dbReference type="Gene3D" id="1.10.630.10">
    <property type="entry name" value="Cytochrome P450"/>
    <property type="match status" value="1"/>
</dbReference>
<evidence type="ECO:0000313" key="8">
    <source>
        <dbReference type="Proteomes" id="UP001159427"/>
    </source>
</evidence>
<dbReference type="PANTHER" id="PTHR24291">
    <property type="entry name" value="CYTOCHROME P450 FAMILY 4"/>
    <property type="match status" value="1"/>
</dbReference>
<comment type="caution">
    <text evidence="7">The sequence shown here is derived from an EMBL/GenBank/DDBJ whole genome shotgun (WGS) entry which is preliminary data.</text>
</comment>
<dbReference type="Pfam" id="PF00067">
    <property type="entry name" value="p450"/>
    <property type="match status" value="1"/>
</dbReference>
<name>A0ABN8QRT9_9CNID</name>
<evidence type="ECO:0000256" key="6">
    <source>
        <dbReference type="SAM" id="Phobius"/>
    </source>
</evidence>
<keyword evidence="6" id="KW-0812">Transmembrane</keyword>
<keyword evidence="6" id="KW-1133">Transmembrane helix</keyword>
<keyword evidence="5" id="KW-0479">Metal-binding</keyword>
<dbReference type="InterPro" id="IPR050196">
    <property type="entry name" value="Cytochrome_P450_Monoox"/>
</dbReference>
<evidence type="ECO:0000256" key="2">
    <source>
        <dbReference type="ARBA" id="ARBA00010617"/>
    </source>
</evidence>
<keyword evidence="5" id="KW-0503">Monooxygenase</keyword>
<feature type="non-terminal residue" evidence="7">
    <location>
        <position position="1"/>
    </location>
</feature>
<evidence type="ECO:0000256" key="5">
    <source>
        <dbReference type="RuleBase" id="RU000461"/>
    </source>
</evidence>
<feature type="transmembrane region" description="Helical" evidence="6">
    <location>
        <begin position="75"/>
        <end position="99"/>
    </location>
</feature>
<gene>
    <name evidence="7" type="ORF">PEVE_00006080</name>
</gene>
<evidence type="ECO:0000256" key="1">
    <source>
        <dbReference type="ARBA" id="ARBA00004586"/>
    </source>
</evidence>
<evidence type="ECO:0000313" key="7">
    <source>
        <dbReference type="EMBL" id="CAH3167501.1"/>
    </source>
</evidence>
<dbReference type="InterPro" id="IPR001128">
    <property type="entry name" value="Cyt_P450"/>
</dbReference>
<dbReference type="SUPFAM" id="SSF48264">
    <property type="entry name" value="Cytochrome P450"/>
    <property type="match status" value="1"/>
</dbReference>
<keyword evidence="8" id="KW-1185">Reference proteome</keyword>
<evidence type="ECO:0008006" key="9">
    <source>
        <dbReference type="Google" id="ProtNLM"/>
    </source>
</evidence>
<organism evidence="7 8">
    <name type="scientific">Porites evermanni</name>
    <dbReference type="NCBI Taxonomy" id="104178"/>
    <lineage>
        <taxon>Eukaryota</taxon>
        <taxon>Metazoa</taxon>
        <taxon>Cnidaria</taxon>
        <taxon>Anthozoa</taxon>
        <taxon>Hexacorallia</taxon>
        <taxon>Scleractinia</taxon>
        <taxon>Fungiina</taxon>
        <taxon>Poritidae</taxon>
        <taxon>Porites</taxon>
    </lineage>
</organism>
<dbReference type="PANTHER" id="PTHR24291:SF189">
    <property type="entry name" value="CYTOCHROME P450 4C3-RELATED"/>
    <property type="match status" value="1"/>
</dbReference>
<keyword evidence="5" id="KW-0349">Heme</keyword>
<dbReference type="Proteomes" id="UP001159427">
    <property type="component" value="Unassembled WGS sequence"/>
</dbReference>
<keyword evidence="5" id="KW-0408">Iron</keyword>
<dbReference type="InterPro" id="IPR002401">
    <property type="entry name" value="Cyt_P450_E_grp-I"/>
</dbReference>
<protein>
    <recommendedName>
        <fullName evidence="9">Cytochrome P450</fullName>
    </recommendedName>
</protein>
<accession>A0ABN8QRT9</accession>
<comment type="subcellular location">
    <subcellularLocation>
        <location evidence="1">Endoplasmic reticulum membrane</location>
    </subcellularLocation>
</comment>
<evidence type="ECO:0000256" key="3">
    <source>
        <dbReference type="ARBA" id="ARBA00022824"/>
    </source>
</evidence>
<comment type="similarity">
    <text evidence="2 5">Belongs to the cytochrome P450 family.</text>
</comment>
<dbReference type="InterPro" id="IPR036396">
    <property type="entry name" value="Cyt_P450_sf"/>
</dbReference>
<dbReference type="PRINTS" id="PR00463">
    <property type="entry name" value="EP450I"/>
</dbReference>
<dbReference type="EMBL" id="CALNXI010001392">
    <property type="protein sequence ID" value="CAH3167501.1"/>
    <property type="molecule type" value="Genomic_DNA"/>
</dbReference>
<dbReference type="InterPro" id="IPR017972">
    <property type="entry name" value="Cyt_P450_CS"/>
</dbReference>
<keyword evidence="3" id="KW-0256">Endoplasmic reticulum</keyword>
<evidence type="ECO:0000256" key="4">
    <source>
        <dbReference type="ARBA" id="ARBA00023136"/>
    </source>
</evidence>
<dbReference type="PROSITE" id="PS00086">
    <property type="entry name" value="CYTOCHROME_P450"/>
    <property type="match status" value="1"/>
</dbReference>